<reference evidence="1" key="1">
    <citation type="journal article" date="2020" name="G3 (Bethesda)">
        <title>High-Quality Assemblies for Three Invasive Social Wasps from the &lt;i&gt;Vespula&lt;/i&gt; Genus.</title>
        <authorList>
            <person name="Harrop T.W.R."/>
            <person name="Guhlin J."/>
            <person name="McLaughlin G.M."/>
            <person name="Permina E."/>
            <person name="Stockwell P."/>
            <person name="Gilligan J."/>
            <person name="Le Lec M.F."/>
            <person name="Gruber M.A.M."/>
            <person name="Quinn O."/>
            <person name="Lovegrove M."/>
            <person name="Duncan E.J."/>
            <person name="Remnant E.J."/>
            <person name="Van Eeckhoven J."/>
            <person name="Graham B."/>
            <person name="Knapp R.A."/>
            <person name="Langford K.W."/>
            <person name="Kronenberg Z."/>
            <person name="Press M.O."/>
            <person name="Eacker S.M."/>
            <person name="Wilson-Rankin E.E."/>
            <person name="Purcell J."/>
            <person name="Lester P.J."/>
            <person name="Dearden P.K."/>
        </authorList>
    </citation>
    <scope>NUCLEOTIDE SEQUENCE</scope>
    <source>
        <strain evidence="1">Volc-1</strain>
    </source>
</reference>
<dbReference type="AlphaFoldDB" id="A0A834UF06"/>
<protein>
    <submittedName>
        <fullName evidence="1">Uncharacterized protein</fullName>
    </submittedName>
</protein>
<sequence>MTSVSKKVELARFEKIYVANGLPVIDCYRNKTKRLFALNGKKGSVVCCYVAVDDGGIVVTQKTGKVTGRTLQNVLRCEHVGKDHRDELVSMQRGDKNEYKKEVRYYVHGNPGERANEKSRTHIFPGFYVSDNVKQLPLLRSSQNNIGEQRKLSSVESEFSMMQEHPGVTFILVIVGNDANKQVVDAPVLRTPHGEESPIGGVLSVLH</sequence>
<name>A0A834UF06_VESPE</name>
<evidence type="ECO:0000313" key="1">
    <source>
        <dbReference type="EMBL" id="KAF7435293.1"/>
    </source>
</evidence>
<dbReference type="EMBL" id="JACSDY010000002">
    <property type="protein sequence ID" value="KAF7435293.1"/>
    <property type="molecule type" value="Genomic_DNA"/>
</dbReference>
<comment type="caution">
    <text evidence="1">The sequence shown here is derived from an EMBL/GenBank/DDBJ whole genome shotgun (WGS) entry which is preliminary data.</text>
</comment>
<accession>A0A834UF06</accession>
<keyword evidence="2" id="KW-1185">Reference proteome</keyword>
<evidence type="ECO:0000313" key="2">
    <source>
        <dbReference type="Proteomes" id="UP000600918"/>
    </source>
</evidence>
<dbReference type="Proteomes" id="UP000600918">
    <property type="component" value="Unassembled WGS sequence"/>
</dbReference>
<organism evidence="1 2">
    <name type="scientific">Vespula pensylvanica</name>
    <name type="common">Western yellow jacket</name>
    <name type="synonym">Wasp</name>
    <dbReference type="NCBI Taxonomy" id="30213"/>
    <lineage>
        <taxon>Eukaryota</taxon>
        <taxon>Metazoa</taxon>
        <taxon>Ecdysozoa</taxon>
        <taxon>Arthropoda</taxon>
        <taxon>Hexapoda</taxon>
        <taxon>Insecta</taxon>
        <taxon>Pterygota</taxon>
        <taxon>Neoptera</taxon>
        <taxon>Endopterygota</taxon>
        <taxon>Hymenoptera</taxon>
        <taxon>Apocrita</taxon>
        <taxon>Aculeata</taxon>
        <taxon>Vespoidea</taxon>
        <taxon>Vespidae</taxon>
        <taxon>Vespinae</taxon>
        <taxon>Vespula</taxon>
    </lineage>
</organism>
<gene>
    <name evidence="1" type="ORF">H0235_003484</name>
</gene>
<proteinExistence type="predicted"/>